<protein>
    <recommendedName>
        <fullName evidence="4">Secreted protein</fullName>
    </recommendedName>
</protein>
<keyword evidence="3" id="KW-1185">Reference proteome</keyword>
<dbReference type="Proteomes" id="UP000192578">
    <property type="component" value="Unassembled WGS sequence"/>
</dbReference>
<feature type="signal peptide" evidence="1">
    <location>
        <begin position="1"/>
        <end position="19"/>
    </location>
</feature>
<gene>
    <name evidence="2" type="ORF">BV898_19617</name>
</gene>
<organism evidence="2 3">
    <name type="scientific">Hypsibius exemplaris</name>
    <name type="common">Freshwater tardigrade</name>
    <dbReference type="NCBI Taxonomy" id="2072580"/>
    <lineage>
        <taxon>Eukaryota</taxon>
        <taxon>Metazoa</taxon>
        <taxon>Ecdysozoa</taxon>
        <taxon>Tardigrada</taxon>
        <taxon>Eutardigrada</taxon>
        <taxon>Parachela</taxon>
        <taxon>Hypsibioidea</taxon>
        <taxon>Hypsibiidae</taxon>
        <taxon>Hypsibius</taxon>
    </lineage>
</organism>
<proteinExistence type="predicted"/>
<keyword evidence="1" id="KW-0732">Signal</keyword>
<dbReference type="AlphaFoldDB" id="A0A9X6NL78"/>
<feature type="chain" id="PRO_5040734186" description="Secreted protein" evidence="1">
    <location>
        <begin position="20"/>
        <end position="80"/>
    </location>
</feature>
<dbReference type="EMBL" id="MTYJ01000592">
    <property type="protein sequence ID" value="OWA55229.1"/>
    <property type="molecule type" value="Genomic_DNA"/>
</dbReference>
<evidence type="ECO:0000256" key="1">
    <source>
        <dbReference type="SAM" id="SignalP"/>
    </source>
</evidence>
<name>A0A9X6NL78_HYPEX</name>
<accession>A0A9X6NL78</accession>
<evidence type="ECO:0008006" key="4">
    <source>
        <dbReference type="Google" id="ProtNLM"/>
    </source>
</evidence>
<sequence>MKYLACLAFFGYAWHLTVGMFRPTAEKTATPTSPCALATLQFTNPPGAPSERGSWRATGYQRRDFLASRKEGHGHGSPLR</sequence>
<evidence type="ECO:0000313" key="3">
    <source>
        <dbReference type="Proteomes" id="UP000192578"/>
    </source>
</evidence>
<comment type="caution">
    <text evidence="2">The sequence shown here is derived from an EMBL/GenBank/DDBJ whole genome shotgun (WGS) entry which is preliminary data.</text>
</comment>
<evidence type="ECO:0000313" key="2">
    <source>
        <dbReference type="EMBL" id="OWA55229.1"/>
    </source>
</evidence>
<reference evidence="3" key="1">
    <citation type="submission" date="2017-01" db="EMBL/GenBank/DDBJ databases">
        <title>Comparative genomics of anhydrobiosis in the tardigrade Hypsibius dujardini.</title>
        <authorList>
            <person name="Yoshida Y."/>
            <person name="Koutsovoulos G."/>
            <person name="Laetsch D."/>
            <person name="Stevens L."/>
            <person name="Kumar S."/>
            <person name="Horikawa D."/>
            <person name="Ishino K."/>
            <person name="Komine S."/>
            <person name="Tomita M."/>
            <person name="Blaxter M."/>
            <person name="Arakawa K."/>
        </authorList>
    </citation>
    <scope>NUCLEOTIDE SEQUENCE [LARGE SCALE GENOMIC DNA]</scope>
    <source>
        <strain evidence="3">Z151</strain>
    </source>
</reference>